<dbReference type="PROSITE" id="PS51462">
    <property type="entry name" value="NUDIX"/>
    <property type="match status" value="1"/>
</dbReference>
<keyword evidence="2" id="KW-0378">Hydrolase</keyword>
<organism evidence="4 5">
    <name type="scientific">Pseudomonas donghuensis</name>
    <dbReference type="NCBI Taxonomy" id="1163398"/>
    <lineage>
        <taxon>Bacteria</taxon>
        <taxon>Pseudomonadati</taxon>
        <taxon>Pseudomonadota</taxon>
        <taxon>Gammaproteobacteria</taxon>
        <taxon>Pseudomonadales</taxon>
        <taxon>Pseudomonadaceae</taxon>
        <taxon>Pseudomonas</taxon>
    </lineage>
</organism>
<dbReference type="InterPro" id="IPR000086">
    <property type="entry name" value="NUDIX_hydrolase_dom"/>
</dbReference>
<protein>
    <submittedName>
        <fullName evidence="4">NUDIX domain-containing protein</fullName>
    </submittedName>
</protein>
<evidence type="ECO:0000256" key="2">
    <source>
        <dbReference type="ARBA" id="ARBA00022801"/>
    </source>
</evidence>
<gene>
    <name evidence="4" type="ORF">BV82_3553</name>
</gene>
<comment type="cofactor">
    <cofactor evidence="1">
        <name>Mg(2+)</name>
        <dbReference type="ChEBI" id="CHEBI:18420"/>
    </cofactor>
</comment>
<evidence type="ECO:0000313" key="5">
    <source>
        <dbReference type="Proteomes" id="UP000027121"/>
    </source>
</evidence>
<dbReference type="Pfam" id="PF00293">
    <property type="entry name" value="NUDIX"/>
    <property type="match status" value="1"/>
</dbReference>
<dbReference type="Proteomes" id="UP000027121">
    <property type="component" value="Chromosome"/>
</dbReference>
<name>A0AAP0SHX1_9PSED</name>
<dbReference type="EMBL" id="CP071706">
    <property type="protein sequence ID" value="KDN98825.2"/>
    <property type="molecule type" value="Genomic_DNA"/>
</dbReference>
<keyword evidence="5" id="KW-1185">Reference proteome</keyword>
<proteinExistence type="predicted"/>
<evidence type="ECO:0000259" key="3">
    <source>
        <dbReference type="PROSITE" id="PS51462"/>
    </source>
</evidence>
<evidence type="ECO:0000256" key="1">
    <source>
        <dbReference type="ARBA" id="ARBA00001946"/>
    </source>
</evidence>
<dbReference type="Gene3D" id="3.90.79.10">
    <property type="entry name" value="Nucleoside Triphosphate Pyrophosphohydrolase"/>
    <property type="match status" value="1"/>
</dbReference>
<dbReference type="RefSeq" id="WP_010224017.1">
    <property type="nucleotide sequence ID" value="NZ_CP071706.1"/>
</dbReference>
<dbReference type="InterPro" id="IPR015797">
    <property type="entry name" value="NUDIX_hydrolase-like_dom_sf"/>
</dbReference>
<reference evidence="4 5" key="2">
    <citation type="journal article" date="2016" name="Front. Microbiol.">
        <title>When Genome-Based Approach Meets the 'Old but Good': Revealing Genes Involved in the Antibacterial Activity of Pseudomonas sp. P482 against Soft Rot Pathogens.</title>
        <authorList>
            <person name="Krzyzanowska D.M."/>
            <person name="Ossowicki A."/>
            <person name="Rajewska M."/>
            <person name="Maciag T."/>
            <person name="Jablonska M."/>
            <person name="Obuchowski M."/>
            <person name="Heeb S."/>
            <person name="Jafra S."/>
        </authorList>
    </citation>
    <scope>NUCLEOTIDE SEQUENCE [LARGE SCALE GENOMIC DNA]</scope>
    <source>
        <strain evidence="4 5">P482</strain>
    </source>
</reference>
<dbReference type="GeneID" id="98283942"/>
<dbReference type="GO" id="GO:0016787">
    <property type="term" value="F:hydrolase activity"/>
    <property type="evidence" value="ECO:0007669"/>
    <property type="project" value="UniProtKB-KW"/>
</dbReference>
<dbReference type="AlphaFoldDB" id="A0AAP0SHX1"/>
<dbReference type="PROSITE" id="PS00893">
    <property type="entry name" value="NUDIX_BOX"/>
    <property type="match status" value="1"/>
</dbReference>
<feature type="domain" description="Nudix hydrolase" evidence="3">
    <location>
        <begin position="1"/>
        <end position="131"/>
    </location>
</feature>
<dbReference type="SUPFAM" id="SSF55811">
    <property type="entry name" value="Nudix"/>
    <property type="match status" value="1"/>
</dbReference>
<dbReference type="CDD" id="cd04663">
    <property type="entry name" value="NUDIX_Hydrolase"/>
    <property type="match status" value="1"/>
</dbReference>
<reference evidence="4 5" key="1">
    <citation type="journal article" date="2014" name="Genome Announc.">
        <title>Genome Sequence of Pseudomonas sp. Strain P482, a Tomato Rhizosphere Isolate with Broad-Spectrum Antimicrobial Activity.</title>
        <authorList>
            <person name="Krzyzanowska D.M."/>
            <person name="Ossowicki A."/>
            <person name="Jafra S."/>
        </authorList>
    </citation>
    <scope>NUCLEOTIDE SEQUENCE [LARGE SCALE GENOMIC DNA]</scope>
    <source>
        <strain evidence="4 5">P482</strain>
    </source>
</reference>
<dbReference type="KEGG" id="pdw:BV82_3553"/>
<accession>A0AAP0SHX1</accession>
<evidence type="ECO:0000313" key="4">
    <source>
        <dbReference type="EMBL" id="KDN98825.2"/>
    </source>
</evidence>
<sequence length="145" mass="15975">MLPDKACAVVFSSTPHPRLLLFRHPLAGVQLVKGSIETGETPAQAALRELAEESGISAATIVDDLGCWDAEHLGQTWSFQLCRASGPLPEQWSHQTLDDHGHVFTFFWAGLEHLPLADCHPVFQRALRFVCATLKTRGHWPGKQG</sequence>
<dbReference type="InterPro" id="IPR020084">
    <property type="entry name" value="NUDIX_hydrolase_CS"/>
</dbReference>